<dbReference type="HOGENOM" id="CLU_045011_8_3_2"/>
<dbReference type="KEGG" id="hbu:Hbut_0596"/>
<evidence type="ECO:0000313" key="4">
    <source>
        <dbReference type="Proteomes" id="UP000002593"/>
    </source>
</evidence>
<evidence type="ECO:0000256" key="2">
    <source>
        <dbReference type="ARBA" id="ARBA00022801"/>
    </source>
</evidence>
<sequence>MAGIRLVSFDVWNTLLRFEAIAGFIVEGLSEATGKPLSAVRTAFERARAEAKRARLRGEGGNPLLESQEMLAVALDAPLDRVRRGIAIGLLRAIEHVEEIVYPEALQALETAARIAGKVAVLGNVLFWPGSYTRLLLEKARLEHFIDFQLYADEIGLYKPDRRAFLQLCKEADVDPGEAVHVGDELTEDVAGALSAGMMAVWVNRSLREPVYMPEARLAAIPSLTLLGEALQRLTH</sequence>
<proteinExistence type="inferred from homology"/>
<dbReference type="SUPFAM" id="SSF56784">
    <property type="entry name" value="HAD-like"/>
    <property type="match status" value="1"/>
</dbReference>
<name>A2BKE4_HYPBU</name>
<accession>A2BKE4</accession>
<dbReference type="EnsemblBacteria" id="ABM80455">
    <property type="protein sequence ID" value="ABM80455"/>
    <property type="gene ID" value="Hbut_0596"/>
</dbReference>
<dbReference type="EMBL" id="CP000493">
    <property type="protein sequence ID" value="ABM80455.1"/>
    <property type="molecule type" value="Genomic_DNA"/>
</dbReference>
<dbReference type="PRINTS" id="PR00413">
    <property type="entry name" value="HADHALOGNASE"/>
</dbReference>
<dbReference type="Pfam" id="PF00702">
    <property type="entry name" value="Hydrolase"/>
    <property type="match status" value="1"/>
</dbReference>
<dbReference type="RefSeq" id="WP_011821773.1">
    <property type="nucleotide sequence ID" value="NC_008818.1"/>
</dbReference>
<dbReference type="InterPro" id="IPR051540">
    <property type="entry name" value="S-2-haloacid_dehalogenase"/>
</dbReference>
<dbReference type="PANTHER" id="PTHR43316">
    <property type="entry name" value="HYDROLASE, HALOACID DELAHOGENASE-RELATED"/>
    <property type="match status" value="1"/>
</dbReference>
<keyword evidence="2 3" id="KW-0378">Hydrolase</keyword>
<evidence type="ECO:0000256" key="1">
    <source>
        <dbReference type="ARBA" id="ARBA00007958"/>
    </source>
</evidence>
<evidence type="ECO:0000313" key="3">
    <source>
        <dbReference type="EMBL" id="ABM80455.1"/>
    </source>
</evidence>
<comment type="similarity">
    <text evidence="1">Belongs to the HAD-like hydrolase superfamily.</text>
</comment>
<dbReference type="OrthoDB" id="27736at2157"/>
<dbReference type="EC" id="3.8.1.2" evidence="3"/>
<dbReference type="Gene3D" id="1.10.150.400">
    <property type="match status" value="1"/>
</dbReference>
<dbReference type="NCBIfam" id="TIGR01549">
    <property type="entry name" value="HAD-SF-IA-v1"/>
    <property type="match status" value="1"/>
</dbReference>
<dbReference type="Gene3D" id="3.40.50.1000">
    <property type="entry name" value="HAD superfamily/HAD-like"/>
    <property type="match status" value="1"/>
</dbReference>
<keyword evidence="4" id="KW-1185">Reference proteome</keyword>
<dbReference type="Proteomes" id="UP000002593">
    <property type="component" value="Chromosome"/>
</dbReference>
<dbReference type="AlphaFoldDB" id="A2BKE4"/>
<dbReference type="GO" id="GO:0018784">
    <property type="term" value="F:(S)-2-haloacid dehalogenase activity"/>
    <property type="evidence" value="ECO:0007669"/>
    <property type="project" value="UniProtKB-EC"/>
</dbReference>
<dbReference type="InterPro" id="IPR006439">
    <property type="entry name" value="HAD-SF_hydro_IA"/>
</dbReference>
<dbReference type="SFLD" id="SFLDG01129">
    <property type="entry name" value="C1.5:_HAD__Beta-PGM__Phosphata"/>
    <property type="match status" value="1"/>
</dbReference>
<reference evidence="3 4" key="1">
    <citation type="journal article" date="2007" name="Archaea">
        <title>The genome of Hyperthermus butylicus: a sulfur-reducing, peptide fermenting, neutrophilic Crenarchaeote growing up to 108 degrees C.</title>
        <authorList>
            <person name="Brugger K."/>
            <person name="Chen L."/>
            <person name="Stark M."/>
            <person name="Zibat A."/>
            <person name="Redder P."/>
            <person name="Ruepp A."/>
            <person name="Awayez M."/>
            <person name="She Q."/>
            <person name="Garrett R.A."/>
            <person name="Klenk H.P."/>
        </authorList>
    </citation>
    <scope>NUCLEOTIDE SEQUENCE [LARGE SCALE GENOMIC DNA]</scope>
    <source>
        <strain evidence="4">DSM 5456 / JCM 9403 / PLM1-5</strain>
    </source>
</reference>
<dbReference type="eggNOG" id="arCOG02291">
    <property type="taxonomic scope" value="Archaea"/>
</dbReference>
<dbReference type="InterPro" id="IPR036412">
    <property type="entry name" value="HAD-like_sf"/>
</dbReference>
<dbReference type="PANTHER" id="PTHR43316:SF3">
    <property type="entry name" value="HALOACID DEHALOGENASE, TYPE II (AFU_ORTHOLOGUE AFUA_2G07750)-RELATED"/>
    <property type="match status" value="1"/>
</dbReference>
<dbReference type="InterPro" id="IPR023214">
    <property type="entry name" value="HAD_sf"/>
</dbReference>
<dbReference type="GeneID" id="4781546"/>
<organism evidence="3 4">
    <name type="scientific">Hyperthermus butylicus (strain DSM 5456 / JCM 9403 / PLM1-5)</name>
    <dbReference type="NCBI Taxonomy" id="415426"/>
    <lineage>
        <taxon>Archaea</taxon>
        <taxon>Thermoproteota</taxon>
        <taxon>Thermoprotei</taxon>
        <taxon>Desulfurococcales</taxon>
        <taxon>Pyrodictiaceae</taxon>
        <taxon>Hyperthermus</taxon>
    </lineage>
</organism>
<protein>
    <submittedName>
        <fullName evidence="3">Hydrolase (HAD superfamily)</fullName>
        <ecNumber evidence="3">3.8.1.2</ecNumber>
    </submittedName>
</protein>
<dbReference type="SFLD" id="SFLDS00003">
    <property type="entry name" value="Haloacid_Dehalogenase"/>
    <property type="match status" value="1"/>
</dbReference>
<gene>
    <name evidence="3" type="ordered locus">Hbut_0596</name>
</gene>
<dbReference type="STRING" id="415426.Hbut_0596"/>